<comment type="caution">
    <text evidence="2">The sequence shown here is derived from an EMBL/GenBank/DDBJ whole genome shotgun (WGS) entry which is preliminary data.</text>
</comment>
<name>A0AAD7ELP5_9AGAR</name>
<evidence type="ECO:0000313" key="3">
    <source>
        <dbReference type="Proteomes" id="UP001218218"/>
    </source>
</evidence>
<proteinExistence type="predicted"/>
<evidence type="ECO:0000313" key="2">
    <source>
        <dbReference type="EMBL" id="KAJ7337592.1"/>
    </source>
</evidence>
<reference evidence="2" key="1">
    <citation type="submission" date="2023-03" db="EMBL/GenBank/DDBJ databases">
        <title>Massive genome expansion in bonnet fungi (Mycena s.s.) driven by repeated elements and novel gene families across ecological guilds.</title>
        <authorList>
            <consortium name="Lawrence Berkeley National Laboratory"/>
            <person name="Harder C.B."/>
            <person name="Miyauchi S."/>
            <person name="Viragh M."/>
            <person name="Kuo A."/>
            <person name="Thoen E."/>
            <person name="Andreopoulos B."/>
            <person name="Lu D."/>
            <person name="Skrede I."/>
            <person name="Drula E."/>
            <person name="Henrissat B."/>
            <person name="Morin E."/>
            <person name="Kohler A."/>
            <person name="Barry K."/>
            <person name="LaButti K."/>
            <person name="Morin E."/>
            <person name="Salamov A."/>
            <person name="Lipzen A."/>
            <person name="Mereny Z."/>
            <person name="Hegedus B."/>
            <person name="Baldrian P."/>
            <person name="Stursova M."/>
            <person name="Weitz H."/>
            <person name="Taylor A."/>
            <person name="Grigoriev I.V."/>
            <person name="Nagy L.G."/>
            <person name="Martin F."/>
            <person name="Kauserud H."/>
        </authorList>
    </citation>
    <scope>NUCLEOTIDE SEQUENCE</scope>
    <source>
        <strain evidence="2">CBHHK002</strain>
    </source>
</reference>
<feature type="compositionally biased region" description="Basic residues" evidence="1">
    <location>
        <begin position="42"/>
        <end position="53"/>
    </location>
</feature>
<accession>A0AAD7ELP5</accession>
<evidence type="ECO:0000256" key="1">
    <source>
        <dbReference type="SAM" id="MobiDB-lite"/>
    </source>
</evidence>
<dbReference type="EMBL" id="JARIHO010000029">
    <property type="protein sequence ID" value="KAJ7337592.1"/>
    <property type="molecule type" value="Genomic_DNA"/>
</dbReference>
<sequence length="504" mass="56596">MSHLFLRIQVPGGATGLQYQRLNEFIELEKLDEFGNPEATKKSTKHKCPHKHQNLLPAENSDPDDLDYSADNNSSSDDDIQEIISNEELADSLPSKTLPESLRRPKDSALPKKKSKGKGKAPDPPPVPQPPKARRKTHNPIYYFFEEVNENADGSVEANMHYFKCYLGNRQVLKIGQKMNGSTHGLQTHLASHFVAHHRLYKVLLARGTAPTDVELAVAHGSTPITPEMAAEYLQSLDVISNNIKDMFEKQAAASQDPWNQEHFEHLLANWVATCDQPFSAVDDEEFHELLKYTHHPAKKLLKIPHAQAIRTRIDKMGEEMIAALAEIFKACHYSKLDYCLNNYLPVVGEHVRLCYLIGCLDIKQWLRIHGHCHSLHRKKREARFSAEESLIDFRELMGEHSDENMAAAVWDTLEKFLSLLEAIGALTKEEKHKAKSRAASYQDAATESLDRMQDSQAASTEDADDTEFIKPASTIGSTVFKSTVAENLAEGGSRCGQGCTRNH</sequence>
<feature type="compositionally biased region" description="Pro residues" evidence="1">
    <location>
        <begin position="122"/>
        <end position="131"/>
    </location>
</feature>
<keyword evidence="3" id="KW-1185">Reference proteome</keyword>
<protein>
    <submittedName>
        <fullName evidence="2">Uncharacterized protein</fullName>
    </submittedName>
</protein>
<organism evidence="2 3">
    <name type="scientific">Mycena albidolilacea</name>
    <dbReference type="NCBI Taxonomy" id="1033008"/>
    <lineage>
        <taxon>Eukaryota</taxon>
        <taxon>Fungi</taxon>
        <taxon>Dikarya</taxon>
        <taxon>Basidiomycota</taxon>
        <taxon>Agaricomycotina</taxon>
        <taxon>Agaricomycetes</taxon>
        <taxon>Agaricomycetidae</taxon>
        <taxon>Agaricales</taxon>
        <taxon>Marasmiineae</taxon>
        <taxon>Mycenaceae</taxon>
        <taxon>Mycena</taxon>
    </lineage>
</organism>
<feature type="region of interest" description="Disordered" evidence="1">
    <location>
        <begin position="37"/>
        <end position="136"/>
    </location>
</feature>
<feature type="compositionally biased region" description="Basic and acidic residues" evidence="1">
    <location>
        <begin position="101"/>
        <end position="110"/>
    </location>
</feature>
<gene>
    <name evidence="2" type="ORF">DFH08DRAFT_812914</name>
</gene>
<dbReference type="AlphaFoldDB" id="A0AAD7ELP5"/>
<feature type="region of interest" description="Disordered" evidence="1">
    <location>
        <begin position="437"/>
        <end position="469"/>
    </location>
</feature>
<dbReference type="Proteomes" id="UP001218218">
    <property type="component" value="Unassembled WGS sequence"/>
</dbReference>